<name>A0ABU0IGA0_9HYPH</name>
<gene>
    <name evidence="2" type="ORF">QO005_002781</name>
</gene>
<protein>
    <submittedName>
        <fullName evidence="2">Uncharacterized protein</fullName>
    </submittedName>
</protein>
<keyword evidence="1" id="KW-0472">Membrane</keyword>
<dbReference type="RefSeq" id="WP_307158633.1">
    <property type="nucleotide sequence ID" value="NZ_JAUSWH010000008.1"/>
</dbReference>
<feature type="transmembrane region" description="Helical" evidence="1">
    <location>
        <begin position="30"/>
        <end position="48"/>
    </location>
</feature>
<keyword evidence="1" id="KW-1133">Transmembrane helix</keyword>
<comment type="caution">
    <text evidence="2">The sequence shown here is derived from an EMBL/GenBank/DDBJ whole genome shotgun (WGS) entry which is preliminary data.</text>
</comment>
<reference evidence="2 3" key="1">
    <citation type="submission" date="2023-07" db="EMBL/GenBank/DDBJ databases">
        <title>Genomic Encyclopedia of Type Strains, Phase IV (KMG-IV): sequencing the most valuable type-strain genomes for metagenomic binning, comparative biology and taxonomic classification.</title>
        <authorList>
            <person name="Goeker M."/>
        </authorList>
    </citation>
    <scope>NUCLEOTIDE SEQUENCE [LARGE SCALE GENOMIC DNA]</scope>
    <source>
        <strain evidence="2 3">DSM 100301</strain>
    </source>
</reference>
<evidence type="ECO:0000313" key="2">
    <source>
        <dbReference type="EMBL" id="MDQ0456440.1"/>
    </source>
</evidence>
<dbReference type="EMBL" id="JAUSWH010000008">
    <property type="protein sequence ID" value="MDQ0456440.1"/>
    <property type="molecule type" value="Genomic_DNA"/>
</dbReference>
<evidence type="ECO:0000256" key="1">
    <source>
        <dbReference type="SAM" id="Phobius"/>
    </source>
</evidence>
<accession>A0ABU0IGA0</accession>
<dbReference type="Proteomes" id="UP001235269">
    <property type="component" value="Unassembled WGS sequence"/>
</dbReference>
<organism evidence="2 3">
    <name type="scientific">Rhizobium paknamense</name>
    <dbReference type="NCBI Taxonomy" id="1206817"/>
    <lineage>
        <taxon>Bacteria</taxon>
        <taxon>Pseudomonadati</taxon>
        <taxon>Pseudomonadota</taxon>
        <taxon>Alphaproteobacteria</taxon>
        <taxon>Hyphomicrobiales</taxon>
        <taxon>Rhizobiaceae</taxon>
        <taxon>Rhizobium/Agrobacterium group</taxon>
        <taxon>Rhizobium</taxon>
    </lineage>
</organism>
<keyword evidence="3" id="KW-1185">Reference proteome</keyword>
<evidence type="ECO:0000313" key="3">
    <source>
        <dbReference type="Proteomes" id="UP001235269"/>
    </source>
</evidence>
<sequence length="49" mass="5274">MSTLLRSSPRGDSHFVHQHQGALRGLAQKLPIIACAAAFLFVIVALFAL</sequence>
<keyword evidence="1" id="KW-0812">Transmembrane</keyword>
<proteinExistence type="predicted"/>